<dbReference type="InterPro" id="IPR000408">
    <property type="entry name" value="Reg_chr_condens"/>
</dbReference>
<feature type="compositionally biased region" description="Basic and acidic residues" evidence="1">
    <location>
        <begin position="1011"/>
        <end position="1026"/>
    </location>
</feature>
<dbReference type="Pfam" id="PF13540">
    <property type="entry name" value="RCC1_2"/>
    <property type="match status" value="6"/>
</dbReference>
<feature type="region of interest" description="Disordered" evidence="1">
    <location>
        <begin position="258"/>
        <end position="277"/>
    </location>
</feature>
<feature type="compositionally biased region" description="Basic and acidic residues" evidence="1">
    <location>
        <begin position="777"/>
        <end position="789"/>
    </location>
</feature>
<dbReference type="Gene3D" id="1.20.5.190">
    <property type="match status" value="2"/>
</dbReference>
<feature type="compositionally biased region" description="Pro residues" evidence="1">
    <location>
        <begin position="445"/>
        <end position="461"/>
    </location>
</feature>
<proteinExistence type="predicted"/>
<dbReference type="InterPro" id="IPR036034">
    <property type="entry name" value="PDZ_sf"/>
</dbReference>
<keyword evidence="4" id="KW-1185">Reference proteome</keyword>
<feature type="region of interest" description="Disordered" evidence="1">
    <location>
        <begin position="402"/>
        <end position="525"/>
    </location>
</feature>
<dbReference type="InterPro" id="IPR001478">
    <property type="entry name" value="PDZ"/>
</dbReference>
<dbReference type="Gene3D" id="2.130.10.30">
    <property type="entry name" value="Regulator of chromosome condensation 1/beta-lactamase-inhibitor protein II"/>
    <property type="match status" value="2"/>
</dbReference>
<feature type="compositionally biased region" description="Basic and acidic residues" evidence="1">
    <location>
        <begin position="854"/>
        <end position="868"/>
    </location>
</feature>
<feature type="domain" description="PDZ" evidence="2">
    <location>
        <begin position="96"/>
        <end position="162"/>
    </location>
</feature>
<feature type="compositionally biased region" description="Low complexity" evidence="1">
    <location>
        <begin position="869"/>
        <end position="917"/>
    </location>
</feature>
<evidence type="ECO:0000313" key="4">
    <source>
        <dbReference type="Proteomes" id="UP001642464"/>
    </source>
</evidence>
<evidence type="ECO:0000313" key="3">
    <source>
        <dbReference type="EMBL" id="CAK9013381.1"/>
    </source>
</evidence>
<feature type="compositionally biased region" description="Basic residues" evidence="1">
    <location>
        <begin position="645"/>
        <end position="654"/>
    </location>
</feature>
<dbReference type="PROSITE" id="PS50096">
    <property type="entry name" value="IQ"/>
    <property type="match status" value="10"/>
</dbReference>
<dbReference type="InterPro" id="IPR009091">
    <property type="entry name" value="RCC1/BLIP-II"/>
</dbReference>
<evidence type="ECO:0000259" key="2">
    <source>
        <dbReference type="PROSITE" id="PS50106"/>
    </source>
</evidence>
<organism evidence="3 4">
    <name type="scientific">Durusdinium trenchii</name>
    <dbReference type="NCBI Taxonomy" id="1381693"/>
    <lineage>
        <taxon>Eukaryota</taxon>
        <taxon>Sar</taxon>
        <taxon>Alveolata</taxon>
        <taxon>Dinophyceae</taxon>
        <taxon>Suessiales</taxon>
        <taxon>Symbiodiniaceae</taxon>
        <taxon>Durusdinium</taxon>
    </lineage>
</organism>
<dbReference type="PROSITE" id="PS50106">
    <property type="entry name" value="PDZ"/>
    <property type="match status" value="2"/>
</dbReference>
<feature type="compositionally biased region" description="Acidic residues" evidence="1">
    <location>
        <begin position="263"/>
        <end position="276"/>
    </location>
</feature>
<dbReference type="PANTHER" id="PTHR45982">
    <property type="entry name" value="REGULATOR OF CHROMOSOME CONDENSATION"/>
    <property type="match status" value="1"/>
</dbReference>
<dbReference type="SMART" id="SM00228">
    <property type="entry name" value="PDZ"/>
    <property type="match status" value="4"/>
</dbReference>
<dbReference type="SUPFAM" id="SSF50156">
    <property type="entry name" value="PDZ domain-like"/>
    <property type="match status" value="4"/>
</dbReference>
<dbReference type="InterPro" id="IPR000048">
    <property type="entry name" value="IQ_motif_EF-hand-BS"/>
</dbReference>
<feature type="domain" description="PDZ" evidence="2">
    <location>
        <begin position="275"/>
        <end position="339"/>
    </location>
</feature>
<evidence type="ECO:0000256" key="1">
    <source>
        <dbReference type="SAM" id="MobiDB-lite"/>
    </source>
</evidence>
<accession>A0ABP0JG83</accession>
<feature type="compositionally biased region" description="Basic and acidic residues" evidence="1">
    <location>
        <begin position="656"/>
        <end position="669"/>
    </location>
</feature>
<feature type="compositionally biased region" description="Basic and acidic residues" evidence="1">
    <location>
        <begin position="584"/>
        <end position="596"/>
    </location>
</feature>
<comment type="caution">
    <text evidence="3">The sequence shown here is derived from an EMBL/GenBank/DDBJ whole genome shotgun (WGS) entry which is preliminary data.</text>
</comment>
<dbReference type="SMART" id="SM00015">
    <property type="entry name" value="IQ"/>
    <property type="match status" value="11"/>
</dbReference>
<reference evidence="3 4" key="1">
    <citation type="submission" date="2024-02" db="EMBL/GenBank/DDBJ databases">
        <authorList>
            <person name="Chen Y."/>
            <person name="Shah S."/>
            <person name="Dougan E. K."/>
            <person name="Thang M."/>
            <person name="Chan C."/>
        </authorList>
    </citation>
    <scope>NUCLEOTIDE SEQUENCE [LARGE SCALE GENOMIC DNA]</scope>
</reference>
<dbReference type="Proteomes" id="UP001642464">
    <property type="component" value="Unassembled WGS sequence"/>
</dbReference>
<sequence>MALQLSLNVAGLQDAQVGPDVQKIGVSFRSFPPEPVVINSVMPETWGQGRFQGGEEVVAVNGIDVATMDRDAFREALQVRPLTIRFRVPAQDQLDSVVAEKGVEKIGLVFQQLPPAPVIVSKVQEGSWAAQQGFEGGEEIVMVNGKELSQMSADDFKKALKEERPLALRFRPRELPDGVEELVAEKEVGKIGLSFLKMPPEPVIVNKVIPGCWAEEVGFQGGEEIVALDGAPVASMTPETFKAALQQRPLRLRFRPAGHKEQEEQEEEEEDDEEPVEVTADAKVKKIGLSFRELPPQPVVVSKVVPETWASQMGFRGGEEIVALNGQPCEAMNSATFKELLGIRPLTLRYFPPLEAEPAEPEEPAELHEREAAATKIQALHRGKTARAAVAAQKEERINAATKIQAVQRGNRERKAVAEDKSRRAASIAPESPATPQTPATAARPRPPAAPPAIPRPPATPSPKKKKRQDPVRPNVPDLDVQKREEAAKRIQAVQRGKAARTATAVERQQREDAATKIQAVQRGKAARRATADEKQHREEAAKKIQAVQRGKAARAATADEKQQREDAATKIQAVQRGKAARRATADEKRQREDAATKIQAVQRGKAARLAAEKDLTAPRKQSPVKQDVSDLDAQEREEAAKKIQAVHRGKAARRATADEKQQREDAAKKIQAVQRGKAAQSAAAKPRIKPEKALKAPMKEERGKKTAPAEPRKQAPGKQDVTDLDAQEREEAAKKIQAVQRGKAARTAMAEEKQQREAAATKIQAVQRGKAARMAGTDKKTESKETSGSRRSREKGPGSVGPSEASGARGTKGDEPKGRGKGTPGPDRRSVQSVRSTRSASAGASHSSQRAQARKEKAEAKEAKKAQDAAAAAAAAEPGSVTPSAEPRSPRSPRSPGSTATRRAGSEGSARSGSNSPVHGAVISGDLLARVGVLTGQGLQQQSSESLGVPVGKAVTLERKSGVGVTLPTAMGFDEQHPGDLRQRGSLLSTVSGEVGESKPPRVDGSSADGRSDLGRLTESDTEKHEDYGFGYDHSVLLRSDGSAVACGWNRYGQCDIPPLEEGVCYTQVSAGIAYSVLLRSDGSAFACGMNDDGQCDIPLLEEGMCYTQVSAGGHSVLLRSDGSAVACGWNDDGQCDIPPLEEGMCYTQVSAGNQHSVLLRSDGSAVACGCNRYGQCDIPPLEDGMCYTQISAGASHSVHLRSDGSAVACGWNRYGQCDIPLLEEGMCYTQVSAGIAHSVLLRSDGTAVACGMNDDGQCDIPPLEEGTCYTQVSAGGYHSVLLRSDGSAVACGLDHEGQCNIPVFATGSYLFHRGKDYILQVGVAFEDDGAVLTCWDLAGHKALLLRGKASDLAWETHKRIASDLRVSLPNLRVVLPDGQLLASICRATPLATLADLSAGQ</sequence>
<feature type="compositionally biased region" description="Basic and acidic residues" evidence="1">
    <location>
        <begin position="689"/>
        <end position="705"/>
    </location>
</feature>
<feature type="compositionally biased region" description="Basic and acidic residues" evidence="1">
    <location>
        <begin position="480"/>
        <end position="489"/>
    </location>
</feature>
<feature type="compositionally biased region" description="Low complexity" evidence="1">
    <location>
        <begin position="832"/>
        <end position="843"/>
    </location>
</feature>
<dbReference type="Gene3D" id="2.30.42.10">
    <property type="match status" value="3"/>
</dbReference>
<dbReference type="PANTHER" id="PTHR45982:SF1">
    <property type="entry name" value="REGULATOR OF CHROMOSOME CONDENSATION"/>
    <property type="match status" value="1"/>
</dbReference>
<dbReference type="InterPro" id="IPR051553">
    <property type="entry name" value="Ran_GTPase-activating"/>
</dbReference>
<dbReference type="Pfam" id="PF00612">
    <property type="entry name" value="IQ"/>
    <property type="match status" value="3"/>
</dbReference>
<dbReference type="SUPFAM" id="SSF50985">
    <property type="entry name" value="RCC1/BLIP-II"/>
    <property type="match status" value="1"/>
</dbReference>
<protein>
    <recommendedName>
        <fullName evidence="2">PDZ domain-containing protein</fullName>
    </recommendedName>
</protein>
<feature type="compositionally biased region" description="Low complexity" evidence="1">
    <location>
        <begin position="429"/>
        <end position="444"/>
    </location>
</feature>
<dbReference type="PROSITE" id="PS00626">
    <property type="entry name" value="RCC1_2"/>
    <property type="match status" value="2"/>
</dbReference>
<gene>
    <name evidence="3" type="ORF">SCF082_LOCUS11906</name>
</gene>
<feature type="region of interest" description="Disordered" evidence="1">
    <location>
        <begin position="556"/>
        <end position="921"/>
    </location>
</feature>
<name>A0ABP0JG83_9DINO</name>
<dbReference type="EMBL" id="CAXAMM010007136">
    <property type="protein sequence ID" value="CAK9013381.1"/>
    <property type="molecule type" value="Genomic_DNA"/>
</dbReference>
<feature type="region of interest" description="Disordered" evidence="1">
    <location>
        <begin position="992"/>
        <end position="1026"/>
    </location>
</feature>
<feature type="compositionally biased region" description="Basic and acidic residues" evidence="1">
    <location>
        <begin position="410"/>
        <end position="423"/>
    </location>
</feature>
<feature type="compositionally biased region" description="Basic and acidic residues" evidence="1">
    <location>
        <begin position="558"/>
        <end position="569"/>
    </location>
</feature>
<dbReference type="Pfam" id="PF00595">
    <property type="entry name" value="PDZ"/>
    <property type="match status" value="1"/>
</dbReference>